<protein>
    <submittedName>
        <fullName evidence="1">Uncharacterized protein</fullName>
    </submittedName>
</protein>
<gene>
    <name evidence="1" type="ORF">UV8b_05930</name>
</gene>
<proteinExistence type="predicted"/>
<evidence type="ECO:0000313" key="1">
    <source>
        <dbReference type="EMBL" id="QUC21687.1"/>
    </source>
</evidence>
<accession>A0A8E5HUE0</accession>
<dbReference type="SUPFAM" id="SSF69118">
    <property type="entry name" value="AhpD-like"/>
    <property type="match status" value="1"/>
</dbReference>
<name>A0A8E5HUE0_USTVR</name>
<keyword evidence="2" id="KW-1185">Reference proteome</keyword>
<dbReference type="EMBL" id="CP072756">
    <property type="protein sequence ID" value="QUC21687.1"/>
    <property type="molecule type" value="Genomic_DNA"/>
</dbReference>
<reference evidence="1" key="1">
    <citation type="submission" date="2020-03" db="EMBL/GenBank/DDBJ databases">
        <title>A mixture of massive structural variations and highly conserved coding sequences in Ustilaginoidea virens genome.</title>
        <authorList>
            <person name="Zhang K."/>
            <person name="Zhao Z."/>
            <person name="Zhang Z."/>
            <person name="Li Y."/>
            <person name="Hsiang T."/>
            <person name="Sun W."/>
        </authorList>
    </citation>
    <scope>NUCLEOTIDE SEQUENCE</scope>
    <source>
        <strain evidence="1">UV-8b</strain>
    </source>
</reference>
<dbReference type="AlphaFoldDB" id="A0A8E5HUE0"/>
<organism evidence="1 2">
    <name type="scientific">Ustilaginoidea virens</name>
    <name type="common">Rice false smut fungus</name>
    <name type="synonym">Villosiclava virens</name>
    <dbReference type="NCBI Taxonomy" id="1159556"/>
    <lineage>
        <taxon>Eukaryota</taxon>
        <taxon>Fungi</taxon>
        <taxon>Dikarya</taxon>
        <taxon>Ascomycota</taxon>
        <taxon>Pezizomycotina</taxon>
        <taxon>Sordariomycetes</taxon>
        <taxon>Hypocreomycetidae</taxon>
        <taxon>Hypocreales</taxon>
        <taxon>Clavicipitaceae</taxon>
        <taxon>Ustilaginoidea</taxon>
    </lineage>
</organism>
<dbReference type="Proteomes" id="UP000027002">
    <property type="component" value="Chromosome 4"/>
</dbReference>
<evidence type="ECO:0000313" key="2">
    <source>
        <dbReference type="Proteomes" id="UP000027002"/>
    </source>
</evidence>
<dbReference type="RefSeq" id="XP_042999360.1">
    <property type="nucleotide sequence ID" value="XM_043143427.1"/>
</dbReference>
<dbReference type="PANTHER" id="PTHR28180:SF2">
    <property type="entry name" value="PEROXISOMAL PROTEIN 2"/>
    <property type="match status" value="1"/>
</dbReference>
<dbReference type="GeneID" id="66066707"/>
<dbReference type="InterPro" id="IPR029032">
    <property type="entry name" value="AhpD-like"/>
</dbReference>
<dbReference type="KEGG" id="uvi:66066707"/>
<sequence>MSKLPPSLKALINAPFARPGPTPAPPGIRDVYERIARDAAARELGTRPWLAISTAATLTRNAPDALPVLHAVAASACGAGGHEAPLAQLAQLAELMREVGLKCVSFNGIPRTINCLVAFRAALPDGVVARLASAPSRTPTPRGLDGVASRGRRLWDSIYAPFGRKLVDKLARAHPDLPVHILGSHYGPLLSDPGPGPSAGADPAGGGSLARTGRVLTSLVAIACLRAQTGVGPQVLSHVFGLRKAFEDGACEDDGDGDGDGDGVRWLASDEGLEWVLRTVDGIVDGLDGYGYAGAKL</sequence>
<dbReference type="InterPro" id="IPR052999">
    <property type="entry name" value="PTS1_Protein"/>
</dbReference>
<dbReference type="Gene3D" id="1.20.1290.10">
    <property type="entry name" value="AhpD-like"/>
    <property type="match status" value="1"/>
</dbReference>
<dbReference type="PANTHER" id="PTHR28180">
    <property type="entry name" value="CONSERVED MITOCHONDRIAL PROTEIN-RELATED"/>
    <property type="match status" value="1"/>
</dbReference>
<dbReference type="OrthoDB" id="5392202at2759"/>